<dbReference type="InterPro" id="IPR003140">
    <property type="entry name" value="PLipase/COase/thioEstase"/>
</dbReference>
<dbReference type="InterPro" id="IPR027417">
    <property type="entry name" value="P-loop_NTPase"/>
</dbReference>
<dbReference type="SUPFAM" id="SSF52540">
    <property type="entry name" value="P-loop containing nucleoside triphosphate hydrolases"/>
    <property type="match status" value="1"/>
</dbReference>
<name>A0A9P4X8M9_9HYPO</name>
<dbReference type="GO" id="GO:0005524">
    <property type="term" value="F:ATP binding"/>
    <property type="evidence" value="ECO:0007669"/>
    <property type="project" value="InterPro"/>
</dbReference>
<dbReference type="InterPro" id="IPR029058">
    <property type="entry name" value="AB_hydrolase_fold"/>
</dbReference>
<dbReference type="Gene3D" id="3.40.50.1820">
    <property type="entry name" value="alpha/beta hydrolase"/>
    <property type="match status" value="1"/>
</dbReference>
<gene>
    <name evidence="3" type="ORF">CFAM422_010314</name>
</gene>
<dbReference type="Pfam" id="PF02230">
    <property type="entry name" value="Abhydrolase_2"/>
    <property type="match status" value="1"/>
</dbReference>
<dbReference type="InterPro" id="IPR003593">
    <property type="entry name" value="AAA+_ATPase"/>
</dbReference>
<dbReference type="InterPro" id="IPR003959">
    <property type="entry name" value="ATPase_AAA_core"/>
</dbReference>
<sequence length="1589" mass="179875">MRENPQPVPPSFLGVDTRDDIGEAPSFSFGSKKDGAATTTQTSGNSTSEIEALKSRIAELEMRTQNDAPTPSLSQNMAGAGVKPGNNQPKVMANLERYKRMEECLYLHRKEWESDGGPATWSMNEFSDRPEWREQIGQYGPWRYLWEVQSDKKYERPDPFDRYHVCEAGHDKQNKTEYDEYDRTIDYGYRRERLRKNFEWDLDRLFLAEEMERRRQGSVLHKPKASDAHASNQKMQHSHGDDNEAIDERGLIFYAAPEIKRLDWSGFKPLANSLEKDAHAIDVLVGEPIIEDSNLGQSLNWFDSQPRQHQKPDWLRDGKFAQDVAAGLVQLPERIRINSTVLRKAMAKILGSDGQSLDDTGEGSVSVIFTRPFKAITYCEPTLRQWHAELEKKHNKVSTSTKEDTVVRDTSPLSPQQTVQETAVPSVSVGDEALGKDLTSESIIDELNTASSDEAKQKKEEEQKEGNAQSDADSLKALGHLECILKFIDSDILARKAALDGVENHKAFYSDLWHLFRPGTEVIRADGKQAYRVIRTSSAAHRFVNTRSWWDNIAAQKRSTSFLIDCVYIDFDGTNLGPVYVQFSIKVFEGEKEVTSFEVYPLRFHRTKRADFSDSEWDQVQELPSGERFRQKLINRGAKFMSVIPMKHMYYSGLTLGARDEVESQVVIDFDIPSSIDAPDDPTKPIPRDKEKWKPEIFSVITKLTDPADKGSKGDLGQKTCHGPCCYGEFVYDDTFIDQKEATEYIESLVPKTRAIDDHSSVAISPRPLKEVQADTSGVGSISNDELVIMTHRVFGFVLRSRKWAKFDLSYITDVHSSIPIEIADNSAVEPNPDETEPSTALDRLVLEEGHRNMIVSLISQHFREKASSRSQKEEFDIVKGKGKGLILLLHGAPGVGKTSTAEGVAELFQKPLLQITCGDLGSTAREVEEALETNFAMASKWGCILLLDEADIFLAERTREDYVRNGLVAVFLRTLEYYNGILFLTTNRVGDFDEAFTSRIHVSLYYPELDHKKTIQVFKLNLEMIEKRIAQKGKTIQLDKTDICMFAGEHFMKHEHARWNGRQIRNACQTALALAEFEAQGNNHKAVQIPNAAIKLEVRHFSVVQDAYLEFAKYMNDLYGTNAARRAKEARLRALWELERNINLMDKSSFMLGAQNQSQATSQRYPPSQQGFRPPNFQGQSFSQPSQHHGFPPNQFYEQQPPSHQNPNMAMPQPMHSNNPQIHVQEELPGRRSWDSQSAKPFGASEDENRSRELPRSTPIPYQQQQQGSQNWVQQSVQSMYEGAGNQDGFGSSDGDYSLVPNIEISLFYTKMVASPFVVGPATGHTHTHTVILLHGRDSEAREFASEFFECETTCTGTEQTLPNVFPTVRWVFPQANSLRSERFRVEMSQWFDMWSVEDQEEQDEMQILGLRSSVNKIAELIEQEELLVPRSNIFLGGISQGFATALAAFFADGRGGFAGLCGFSTWLPLANQAESALELVDDEPGQKLAVMQRLYFGDDIKQHMSLSPQQLMSTPILLEHCQDDYIIRVQSGLILRDFIDNLGLSVEFHAYESGGHWFNEPQGLDDFVVFLRKSIKSDHIPSHNQST</sequence>
<evidence type="ECO:0000259" key="2">
    <source>
        <dbReference type="SMART" id="SM00382"/>
    </source>
</evidence>
<feature type="compositionally biased region" description="Polar residues" evidence="1">
    <location>
        <begin position="411"/>
        <end position="425"/>
    </location>
</feature>
<feature type="compositionally biased region" description="Basic and acidic residues" evidence="1">
    <location>
        <begin position="1225"/>
        <end position="1235"/>
    </location>
</feature>
<dbReference type="SUPFAM" id="SSF53474">
    <property type="entry name" value="alpha/beta-Hydrolases"/>
    <property type="match status" value="1"/>
</dbReference>
<feature type="region of interest" description="Disordered" evidence="1">
    <location>
        <begin position="1"/>
        <end position="50"/>
    </location>
</feature>
<comment type="caution">
    <text evidence="3">The sequence shown here is derived from an EMBL/GenBank/DDBJ whole genome shotgun (WGS) entry which is preliminary data.</text>
</comment>
<proteinExistence type="predicted"/>
<dbReference type="CDD" id="cd19481">
    <property type="entry name" value="RecA-like_protease"/>
    <property type="match status" value="1"/>
</dbReference>
<protein>
    <recommendedName>
        <fullName evidence="2">AAA+ ATPase domain-containing protein</fullName>
    </recommendedName>
</protein>
<feature type="compositionally biased region" description="Polar residues" evidence="1">
    <location>
        <begin position="37"/>
        <end position="49"/>
    </location>
</feature>
<organism evidence="3 4">
    <name type="scientific">Trichoderma lentiforme</name>
    <dbReference type="NCBI Taxonomy" id="1567552"/>
    <lineage>
        <taxon>Eukaryota</taxon>
        <taxon>Fungi</taxon>
        <taxon>Dikarya</taxon>
        <taxon>Ascomycota</taxon>
        <taxon>Pezizomycotina</taxon>
        <taxon>Sordariomycetes</taxon>
        <taxon>Hypocreomycetidae</taxon>
        <taxon>Hypocreales</taxon>
        <taxon>Hypocreaceae</taxon>
        <taxon>Trichoderma</taxon>
    </lineage>
</organism>
<dbReference type="Proteomes" id="UP000801864">
    <property type="component" value="Unassembled WGS sequence"/>
</dbReference>
<evidence type="ECO:0000313" key="4">
    <source>
        <dbReference type="Proteomes" id="UP000801864"/>
    </source>
</evidence>
<feature type="region of interest" description="Disordered" evidence="1">
    <location>
        <begin position="392"/>
        <end position="426"/>
    </location>
</feature>
<reference evidence="3 4" key="1">
    <citation type="submission" date="2018-06" db="EMBL/GenBank/DDBJ databases">
        <title>Genome analysis of cellulolytic fungus Trichoderma lentiforme CFAM-422.</title>
        <authorList>
            <person name="Steindorff A.S."/>
            <person name="Formighieri E.F."/>
            <person name="Midorikawa G.E.O."/>
            <person name="Tamietti M.S."/>
            <person name="Ramos E.Z."/>
            <person name="Silva A.S."/>
            <person name="Bon E.P.S."/>
            <person name="Mendes T.D."/>
            <person name="Damaso M.C.T."/>
            <person name="Favaro L.C.L."/>
        </authorList>
    </citation>
    <scope>NUCLEOTIDE SEQUENCE [LARGE SCALE GENOMIC DNA]</scope>
    <source>
        <strain evidence="3 4">CFAM-422</strain>
    </source>
</reference>
<dbReference type="EMBL" id="QLNT01000020">
    <property type="protein sequence ID" value="KAF3062866.1"/>
    <property type="molecule type" value="Genomic_DNA"/>
</dbReference>
<feature type="compositionally biased region" description="Basic and acidic residues" evidence="1">
    <location>
        <begin position="453"/>
        <end position="465"/>
    </location>
</feature>
<dbReference type="PANTHER" id="PTHR46411:SF2">
    <property type="entry name" value="AAA+ ATPASE DOMAIN-CONTAINING PROTEIN"/>
    <property type="match status" value="1"/>
</dbReference>
<feature type="compositionally biased region" description="Pro residues" evidence="1">
    <location>
        <begin position="1"/>
        <end position="10"/>
    </location>
</feature>
<dbReference type="Gene3D" id="3.40.50.300">
    <property type="entry name" value="P-loop containing nucleotide triphosphate hydrolases"/>
    <property type="match status" value="1"/>
</dbReference>
<feature type="region of interest" description="Disordered" evidence="1">
    <location>
        <begin position="445"/>
        <end position="471"/>
    </location>
</feature>
<evidence type="ECO:0000256" key="1">
    <source>
        <dbReference type="SAM" id="MobiDB-lite"/>
    </source>
</evidence>
<dbReference type="Pfam" id="PF22942">
    <property type="entry name" value="DUF7025"/>
    <property type="match status" value="1"/>
</dbReference>
<accession>A0A9P4X8M9</accession>
<dbReference type="GO" id="GO:0016887">
    <property type="term" value="F:ATP hydrolysis activity"/>
    <property type="evidence" value="ECO:0007669"/>
    <property type="project" value="InterPro"/>
</dbReference>
<feature type="compositionally biased region" description="Low complexity" evidence="1">
    <location>
        <begin position="1264"/>
        <end position="1275"/>
    </location>
</feature>
<keyword evidence="4" id="KW-1185">Reference proteome</keyword>
<dbReference type="SMART" id="SM00382">
    <property type="entry name" value="AAA"/>
    <property type="match status" value="1"/>
</dbReference>
<feature type="region of interest" description="Disordered" evidence="1">
    <location>
        <begin position="216"/>
        <end position="242"/>
    </location>
</feature>
<feature type="domain" description="AAA+ ATPase" evidence="2">
    <location>
        <begin position="884"/>
        <end position="1009"/>
    </location>
</feature>
<dbReference type="PANTHER" id="PTHR46411">
    <property type="entry name" value="FAMILY ATPASE, PUTATIVE-RELATED"/>
    <property type="match status" value="1"/>
</dbReference>
<feature type="region of interest" description="Disordered" evidence="1">
    <location>
        <begin position="66"/>
        <end position="89"/>
    </location>
</feature>
<feature type="region of interest" description="Disordered" evidence="1">
    <location>
        <begin position="1155"/>
        <end position="1275"/>
    </location>
</feature>
<feature type="compositionally biased region" description="Polar residues" evidence="1">
    <location>
        <begin position="1155"/>
        <end position="1188"/>
    </location>
</feature>
<dbReference type="Pfam" id="PF23232">
    <property type="entry name" value="AAA_lid_13"/>
    <property type="match status" value="1"/>
</dbReference>
<evidence type="ECO:0000313" key="3">
    <source>
        <dbReference type="EMBL" id="KAF3062866.1"/>
    </source>
</evidence>
<feature type="compositionally biased region" description="Polar residues" evidence="1">
    <location>
        <begin position="1197"/>
        <end position="1209"/>
    </location>
</feature>
<dbReference type="InterPro" id="IPR056599">
    <property type="entry name" value="AAA_lid_fung"/>
</dbReference>
<feature type="compositionally biased region" description="Polar residues" evidence="1">
    <location>
        <begin position="66"/>
        <end position="77"/>
    </location>
</feature>
<dbReference type="InterPro" id="IPR054289">
    <property type="entry name" value="DUF7025"/>
</dbReference>
<dbReference type="Pfam" id="PF00004">
    <property type="entry name" value="AAA"/>
    <property type="match status" value="1"/>
</dbReference>